<dbReference type="SUPFAM" id="SSF52317">
    <property type="entry name" value="Class I glutamine amidotransferase-like"/>
    <property type="match status" value="1"/>
</dbReference>
<reference evidence="4 6" key="1">
    <citation type="submission" date="2016-10" db="EMBL/GenBank/DDBJ databases">
        <title>Comparative genomics between deep and shallow subseafloor isolates.</title>
        <authorList>
            <person name="Ishii S."/>
            <person name="Miller J.R."/>
            <person name="Sutton G."/>
            <person name="Suzuki S."/>
            <person name="Methe B."/>
            <person name="Inagaki F."/>
            <person name="Imachi H."/>
        </authorList>
    </citation>
    <scope>NUCLEOTIDE SEQUENCE [LARGE SCALE GENOMIC DNA]</scope>
    <source>
        <strain evidence="4 6">MO-MB1</strain>
    </source>
</reference>
<dbReference type="Gene3D" id="3.40.50.880">
    <property type="match status" value="1"/>
</dbReference>
<dbReference type="InterPro" id="IPR029062">
    <property type="entry name" value="Class_I_gatase-like"/>
</dbReference>
<protein>
    <submittedName>
        <fullName evidence="5">Pyridoxal 5'-phosphate synthase glutaminase subunit PdxT</fullName>
    </submittedName>
    <submittedName>
        <fullName evidence="4">Pyridoxal 5'-phosphate synthase subunit PdxT</fullName>
    </submittedName>
</protein>
<dbReference type="GO" id="GO:0042823">
    <property type="term" value="P:pyridoxal phosphate biosynthetic process"/>
    <property type="evidence" value="ECO:0007669"/>
    <property type="project" value="InterPro"/>
</dbReference>
<dbReference type="EMBL" id="CP017766">
    <property type="protein sequence ID" value="AUB55848.1"/>
    <property type="molecule type" value="Genomic_DNA"/>
</dbReference>
<dbReference type="GO" id="GO:0005829">
    <property type="term" value="C:cytosol"/>
    <property type="evidence" value="ECO:0007669"/>
    <property type="project" value="TreeGrafter"/>
</dbReference>
<reference evidence="5 7" key="2">
    <citation type="submission" date="2020-04" db="EMBL/GenBank/DDBJ databases">
        <title>Draft genome of Methanobacterium subterraneum isolated from animal feces.</title>
        <authorList>
            <person name="Ouboter H.T."/>
            <person name="Berger S."/>
            <person name="Gungor E."/>
            <person name="Jetten M.S.M."/>
            <person name="Welte C.U."/>
        </authorList>
    </citation>
    <scope>NUCLEOTIDE SEQUENCE [LARGE SCALE GENOMIC DNA]</scope>
    <source>
        <strain evidence="5">HO_2020</strain>
    </source>
</reference>
<evidence type="ECO:0000313" key="4">
    <source>
        <dbReference type="EMBL" id="AUB55848.1"/>
    </source>
</evidence>
<dbReference type="PROSITE" id="PS51273">
    <property type="entry name" value="GATASE_TYPE_1"/>
    <property type="match status" value="1"/>
</dbReference>
<dbReference type="GeneID" id="35122676"/>
<dbReference type="InterPro" id="IPR002161">
    <property type="entry name" value="PdxT/SNO"/>
</dbReference>
<evidence type="ECO:0000256" key="2">
    <source>
        <dbReference type="PIRSR" id="PIRSR005639-1"/>
    </source>
</evidence>
<name>A0A2H4VCL8_9EURY</name>
<feature type="active site" description="Charge relay system" evidence="2">
    <location>
        <position position="174"/>
    </location>
</feature>
<evidence type="ECO:0000313" key="7">
    <source>
        <dbReference type="Proteomes" id="UP000591058"/>
    </source>
</evidence>
<dbReference type="GO" id="GO:1903600">
    <property type="term" value="C:glutaminase complex"/>
    <property type="evidence" value="ECO:0007669"/>
    <property type="project" value="TreeGrafter"/>
</dbReference>
<dbReference type="GO" id="GO:0008614">
    <property type="term" value="P:pyridoxine metabolic process"/>
    <property type="evidence" value="ECO:0007669"/>
    <property type="project" value="TreeGrafter"/>
</dbReference>
<keyword evidence="1" id="KW-0315">Glutamine amidotransferase</keyword>
<dbReference type="RefSeq" id="WP_100905826.1">
    <property type="nucleotide sequence ID" value="NZ_CP017766.1"/>
</dbReference>
<organism evidence="4 6">
    <name type="scientific">Methanobacterium subterraneum</name>
    <dbReference type="NCBI Taxonomy" id="59277"/>
    <lineage>
        <taxon>Archaea</taxon>
        <taxon>Methanobacteriati</taxon>
        <taxon>Methanobacteriota</taxon>
        <taxon>Methanomada group</taxon>
        <taxon>Methanobacteria</taxon>
        <taxon>Methanobacteriales</taxon>
        <taxon>Methanobacteriaceae</taxon>
        <taxon>Methanobacterium</taxon>
    </lineage>
</organism>
<dbReference type="Proteomes" id="UP000591058">
    <property type="component" value="Unassembled WGS sequence"/>
</dbReference>
<feature type="binding site" evidence="3">
    <location>
        <position position="108"/>
    </location>
    <ligand>
        <name>L-glutamine</name>
        <dbReference type="ChEBI" id="CHEBI:58359"/>
    </ligand>
</feature>
<dbReference type="GO" id="GO:0004359">
    <property type="term" value="F:glutaminase activity"/>
    <property type="evidence" value="ECO:0007669"/>
    <property type="project" value="InterPro"/>
</dbReference>
<sequence length="194" mass="21341">MIKIGILDLQGDVSEHQMMAKNAVEKIGLKADVSKVKTASEVAECNGIIISGGESTVIGRLIKENSINTAIKENQIPVLGTCAGMVLLGQETDFEQPLLGLIPMKVKRNGFGRQKLSFEADLNLNTLETPYPGVFIRAPYAYDVEDEAVVVGQIQDKIIAVAYEHHMATAFHPELTNDTRIHEYFLKEVLNCVE</sequence>
<feature type="binding site" evidence="3">
    <location>
        <begin position="53"/>
        <end position="55"/>
    </location>
    <ligand>
        <name>L-glutamine</name>
        <dbReference type="ChEBI" id="CHEBI:58359"/>
    </ligand>
</feature>
<feature type="binding site" evidence="3">
    <location>
        <begin position="136"/>
        <end position="137"/>
    </location>
    <ligand>
        <name>L-glutamine</name>
        <dbReference type="ChEBI" id="CHEBI:58359"/>
    </ligand>
</feature>
<evidence type="ECO:0000256" key="1">
    <source>
        <dbReference type="ARBA" id="ARBA00022962"/>
    </source>
</evidence>
<dbReference type="AlphaFoldDB" id="A0A2H4VCL8"/>
<evidence type="ECO:0000256" key="3">
    <source>
        <dbReference type="PIRSR" id="PIRSR005639-2"/>
    </source>
</evidence>
<dbReference type="PANTHER" id="PTHR31559:SF0">
    <property type="entry name" value="PYRIDOXAL 5'-PHOSPHATE SYNTHASE SUBUNIT SNO1-RELATED"/>
    <property type="match status" value="1"/>
</dbReference>
<dbReference type="Pfam" id="PF01174">
    <property type="entry name" value="SNO"/>
    <property type="match status" value="1"/>
</dbReference>
<dbReference type="PANTHER" id="PTHR31559">
    <property type="entry name" value="PYRIDOXAL 5'-PHOSPHATE SYNTHASE SUBUNIT SNO"/>
    <property type="match status" value="1"/>
</dbReference>
<dbReference type="PIRSF" id="PIRSF005639">
    <property type="entry name" value="Glut_amidoT_SNO"/>
    <property type="match status" value="1"/>
</dbReference>
<dbReference type="NCBIfam" id="TIGR03800">
    <property type="entry name" value="PLP_synth_Pdx2"/>
    <property type="match status" value="1"/>
</dbReference>
<dbReference type="PROSITE" id="PS51130">
    <property type="entry name" value="PDXT_SNO_2"/>
    <property type="match status" value="1"/>
</dbReference>
<feature type="active site" description="Charge relay system" evidence="2">
    <location>
        <position position="172"/>
    </location>
</feature>
<evidence type="ECO:0000313" key="6">
    <source>
        <dbReference type="Proteomes" id="UP000232806"/>
    </source>
</evidence>
<gene>
    <name evidence="5" type="primary">pdxT</name>
    <name evidence="4" type="ORF">BK007_07435</name>
    <name evidence="5" type="ORF">HG719_01455</name>
</gene>
<feature type="active site" description="Nucleophile" evidence="2">
    <location>
        <position position="82"/>
    </location>
</feature>
<accession>A0A2H4VCL8</accession>
<dbReference type="EMBL" id="JABBYL010000006">
    <property type="protein sequence ID" value="NMO08501.1"/>
    <property type="molecule type" value="Genomic_DNA"/>
</dbReference>
<proteinExistence type="predicted"/>
<evidence type="ECO:0000313" key="5">
    <source>
        <dbReference type="EMBL" id="NMO08501.1"/>
    </source>
</evidence>
<dbReference type="Proteomes" id="UP000232806">
    <property type="component" value="Chromosome"/>
</dbReference>
<dbReference type="OrthoDB" id="26717at2157"/>